<protein>
    <recommendedName>
        <fullName evidence="4">DUF4110 domain-containing protein</fullName>
    </recommendedName>
</protein>
<evidence type="ECO:0000256" key="1">
    <source>
        <dbReference type="SAM" id="MobiDB-lite"/>
    </source>
</evidence>
<comment type="caution">
    <text evidence="2">The sequence shown here is derived from an EMBL/GenBank/DDBJ whole genome shotgun (WGS) entry which is preliminary data.</text>
</comment>
<name>A0A267H3Z7_9PLAT</name>
<feature type="non-terminal residue" evidence="2">
    <location>
        <position position="1"/>
    </location>
</feature>
<dbReference type="OrthoDB" id="4447at2759"/>
<keyword evidence="3" id="KW-1185">Reference proteome</keyword>
<dbReference type="Pfam" id="PF24681">
    <property type="entry name" value="Kelch_KLHDC2_KLHL20_DRC7"/>
    <property type="match status" value="1"/>
</dbReference>
<feature type="region of interest" description="Disordered" evidence="1">
    <location>
        <begin position="473"/>
        <end position="531"/>
    </location>
</feature>
<feature type="compositionally biased region" description="Basic and acidic residues" evidence="1">
    <location>
        <begin position="15"/>
        <end position="27"/>
    </location>
</feature>
<dbReference type="InterPro" id="IPR052588">
    <property type="entry name" value="Kelch_domain_protein"/>
</dbReference>
<dbReference type="STRING" id="282301.A0A267H3Z7"/>
<evidence type="ECO:0000313" key="3">
    <source>
        <dbReference type="Proteomes" id="UP000215902"/>
    </source>
</evidence>
<feature type="region of interest" description="Disordered" evidence="1">
    <location>
        <begin position="1"/>
        <end position="42"/>
    </location>
</feature>
<reference evidence="2 3" key="1">
    <citation type="submission" date="2017-06" db="EMBL/GenBank/DDBJ databases">
        <title>A platform for efficient transgenesis in Macrostomum lignano, a flatworm model organism for stem cell research.</title>
        <authorList>
            <person name="Berezikov E."/>
        </authorList>
    </citation>
    <scope>NUCLEOTIDE SEQUENCE [LARGE SCALE GENOMIC DNA]</scope>
    <source>
        <strain evidence="2">DV1</strain>
        <tissue evidence="2">Whole organism</tissue>
    </source>
</reference>
<dbReference type="EMBL" id="NIVC01000036">
    <property type="protein sequence ID" value="PAA92986.1"/>
    <property type="molecule type" value="Genomic_DNA"/>
</dbReference>
<evidence type="ECO:0000313" key="2">
    <source>
        <dbReference type="EMBL" id="PAA92986.1"/>
    </source>
</evidence>
<organism evidence="2 3">
    <name type="scientific">Macrostomum lignano</name>
    <dbReference type="NCBI Taxonomy" id="282301"/>
    <lineage>
        <taxon>Eukaryota</taxon>
        <taxon>Metazoa</taxon>
        <taxon>Spiralia</taxon>
        <taxon>Lophotrochozoa</taxon>
        <taxon>Platyhelminthes</taxon>
        <taxon>Rhabditophora</taxon>
        <taxon>Macrostomorpha</taxon>
        <taxon>Macrostomida</taxon>
        <taxon>Macrostomidae</taxon>
        <taxon>Macrostomum</taxon>
    </lineage>
</organism>
<evidence type="ECO:0008006" key="4">
    <source>
        <dbReference type="Google" id="ProtNLM"/>
    </source>
</evidence>
<dbReference type="Proteomes" id="UP000215902">
    <property type="component" value="Unassembled WGS sequence"/>
</dbReference>
<feature type="compositionally biased region" description="Acidic residues" evidence="1">
    <location>
        <begin position="479"/>
        <end position="506"/>
    </location>
</feature>
<feature type="compositionally biased region" description="Basic residues" evidence="1">
    <location>
        <begin position="1"/>
        <end position="14"/>
    </location>
</feature>
<dbReference type="InterPro" id="IPR015915">
    <property type="entry name" value="Kelch-typ_b-propeller"/>
</dbReference>
<dbReference type="SUPFAM" id="SSF117281">
    <property type="entry name" value="Kelch motif"/>
    <property type="match status" value="1"/>
</dbReference>
<gene>
    <name evidence="2" type="ORF">BOX15_Mlig003579g1</name>
</gene>
<proteinExistence type="predicted"/>
<dbReference type="AlphaFoldDB" id="A0A267H3Z7"/>
<dbReference type="PANTHER" id="PTHR46063:SF1">
    <property type="entry name" value="KELCH DOMAIN-CONTAINING PROTEIN 4"/>
    <property type="match status" value="1"/>
</dbReference>
<dbReference type="PANTHER" id="PTHR46063">
    <property type="entry name" value="KELCH DOMAIN-CONTAINING PROTEIN"/>
    <property type="match status" value="1"/>
</dbReference>
<dbReference type="Gene3D" id="2.120.10.80">
    <property type="entry name" value="Kelch-type beta propeller"/>
    <property type="match status" value="2"/>
</dbReference>
<accession>A0A267H3Z7</accession>
<sequence length="574" mass="62964">RLKMGKNKKDKKKGHGAEKTAAKTERKAAKKASKAAKTAGEDDVAAVIAQLEAEEAAKWRPLMELTEPANGDSEFRPSPRSNFSWTANSRRSEIYLFGGEQRLPETGRLKVLNEHLVYRPVENRWIRLGGGTLPTPRCAHQATMAKPPSGSGDHLFVFGGEFATPTESQFHHYDDIWSWTVKSRQWRKVTPASGSPAPCPRSGHRMLALKRPHVRLLVFGGFHDNGRTFRYFNDLWSFDLDTRVWTEIRTTGSQPSPRSACLLFPLPDDSGICLVGGYAKRTEKRGEKGLVHTDCFTLSLVGRSSAAAASAAATDDQLQQFAWQPVKFSGQRPTPRCGVTGAVNPSTGRAYTFGGVFDIEQADDGLTGVMFNELYQLDLVKQRWRLIDFGSNDIAAGGAAVSAASILPLERINAGLAVLDDRLYLYGGIYEGDDEQQAAAGVGERSRILDDLQSLELKHLSQGWSMILPPTAAAGYQSDESESSDEDAGEEEAEDEDKEEATEADDGHEATPPPPPVVAGESVESYSTRTDSYWSRAVGNSLRRCWPASDVTESLVAKYAKRAARDFYRQTAGD</sequence>